<evidence type="ECO:0000256" key="10">
    <source>
        <dbReference type="ARBA" id="ARBA00022777"/>
    </source>
</evidence>
<dbReference type="Gene3D" id="3.30.200.20">
    <property type="entry name" value="Phosphorylase Kinase, domain 1"/>
    <property type="match status" value="1"/>
</dbReference>
<organism evidence="23 24">
    <name type="scientific">Lolium multiflorum</name>
    <name type="common">Italian ryegrass</name>
    <name type="synonym">Lolium perenne subsp. multiflorum</name>
    <dbReference type="NCBI Taxonomy" id="4521"/>
    <lineage>
        <taxon>Eukaryota</taxon>
        <taxon>Viridiplantae</taxon>
        <taxon>Streptophyta</taxon>
        <taxon>Embryophyta</taxon>
        <taxon>Tracheophyta</taxon>
        <taxon>Spermatophyta</taxon>
        <taxon>Magnoliopsida</taxon>
        <taxon>Liliopsida</taxon>
        <taxon>Poales</taxon>
        <taxon>Poaceae</taxon>
        <taxon>BOP clade</taxon>
        <taxon>Pooideae</taxon>
        <taxon>Poodae</taxon>
        <taxon>Poeae</taxon>
        <taxon>Poeae Chloroplast Group 2 (Poeae type)</taxon>
        <taxon>Loliodinae</taxon>
        <taxon>Loliinae</taxon>
        <taxon>Lolium</taxon>
    </lineage>
</organism>
<evidence type="ECO:0000256" key="20">
    <source>
        <dbReference type="SAM" id="SignalP"/>
    </source>
</evidence>
<evidence type="ECO:0000256" key="6">
    <source>
        <dbReference type="ARBA" id="ARBA00022692"/>
    </source>
</evidence>
<keyword evidence="11 17" id="KW-0067">ATP-binding</keyword>
<dbReference type="SUPFAM" id="SSF56112">
    <property type="entry name" value="Protein kinase-like (PK-like)"/>
    <property type="match status" value="1"/>
</dbReference>
<dbReference type="PROSITE" id="PS00107">
    <property type="entry name" value="PROTEIN_KINASE_ATP"/>
    <property type="match status" value="1"/>
</dbReference>
<evidence type="ECO:0000256" key="16">
    <source>
        <dbReference type="PROSITE-ProRule" id="PRU00076"/>
    </source>
</evidence>
<protein>
    <submittedName>
        <fullName evidence="23">Uncharacterized protein</fullName>
    </submittedName>
</protein>
<dbReference type="InterPro" id="IPR045274">
    <property type="entry name" value="WAK-like"/>
</dbReference>
<comment type="caution">
    <text evidence="23">The sequence shown here is derived from an EMBL/GenBank/DDBJ whole genome shotgun (WGS) entry which is preliminary data.</text>
</comment>
<dbReference type="SMART" id="SM00220">
    <property type="entry name" value="S_TKc"/>
    <property type="match status" value="1"/>
</dbReference>
<dbReference type="PROSITE" id="PS50026">
    <property type="entry name" value="EGF_3"/>
    <property type="match status" value="1"/>
</dbReference>
<dbReference type="FunFam" id="3.30.200.20:FF:000043">
    <property type="entry name" value="Wall-associated receptor kinase 2"/>
    <property type="match status" value="1"/>
</dbReference>
<proteinExistence type="predicted"/>
<dbReference type="InterPro" id="IPR008271">
    <property type="entry name" value="Ser/Thr_kinase_AS"/>
</dbReference>
<dbReference type="GO" id="GO:0005886">
    <property type="term" value="C:plasma membrane"/>
    <property type="evidence" value="ECO:0007669"/>
    <property type="project" value="TreeGrafter"/>
</dbReference>
<dbReference type="InterPro" id="IPR017441">
    <property type="entry name" value="Protein_kinase_ATP_BS"/>
</dbReference>
<evidence type="ECO:0000256" key="7">
    <source>
        <dbReference type="ARBA" id="ARBA00022729"/>
    </source>
</evidence>
<dbReference type="GO" id="GO:0007166">
    <property type="term" value="P:cell surface receptor signaling pathway"/>
    <property type="evidence" value="ECO:0007669"/>
    <property type="project" value="InterPro"/>
</dbReference>
<comment type="subcellular location">
    <subcellularLocation>
        <location evidence="1">Membrane</location>
        <topology evidence="1">Single-pass type I membrane protein</topology>
    </subcellularLocation>
</comment>
<feature type="compositionally biased region" description="Basic and acidic residues" evidence="18">
    <location>
        <begin position="791"/>
        <end position="806"/>
    </location>
</feature>
<evidence type="ECO:0000256" key="17">
    <source>
        <dbReference type="PROSITE-ProRule" id="PRU10141"/>
    </source>
</evidence>
<keyword evidence="12 19" id="KW-1133">Transmembrane helix</keyword>
<dbReference type="GO" id="GO:0004674">
    <property type="term" value="F:protein serine/threonine kinase activity"/>
    <property type="evidence" value="ECO:0007669"/>
    <property type="project" value="UniProtKB-KW"/>
</dbReference>
<dbReference type="PANTHER" id="PTHR27005:SF168">
    <property type="entry name" value="WALL-ASSOCIATED RECEPTOR KINASE 17"/>
    <property type="match status" value="1"/>
</dbReference>
<evidence type="ECO:0000256" key="3">
    <source>
        <dbReference type="ARBA" id="ARBA00022536"/>
    </source>
</evidence>
<gene>
    <name evidence="23" type="ORF">QYE76_046109</name>
</gene>
<dbReference type="InterPro" id="IPR018097">
    <property type="entry name" value="EGF_Ca-bd_CS"/>
</dbReference>
<evidence type="ECO:0000313" key="23">
    <source>
        <dbReference type="EMBL" id="KAK1685261.1"/>
    </source>
</evidence>
<evidence type="ECO:0000256" key="15">
    <source>
        <dbReference type="ARBA" id="ARBA00058961"/>
    </source>
</evidence>
<dbReference type="GO" id="GO:0005509">
    <property type="term" value="F:calcium ion binding"/>
    <property type="evidence" value="ECO:0007669"/>
    <property type="project" value="InterPro"/>
</dbReference>
<dbReference type="PANTHER" id="PTHR27005">
    <property type="entry name" value="WALL-ASSOCIATED RECEPTOR KINASE-LIKE 21"/>
    <property type="match status" value="1"/>
</dbReference>
<feature type="transmembrane region" description="Helical" evidence="19">
    <location>
        <begin position="431"/>
        <end position="452"/>
    </location>
</feature>
<evidence type="ECO:0000256" key="5">
    <source>
        <dbReference type="ARBA" id="ARBA00022679"/>
    </source>
</evidence>
<evidence type="ECO:0000256" key="8">
    <source>
        <dbReference type="ARBA" id="ARBA00022737"/>
    </source>
</evidence>
<keyword evidence="13 19" id="KW-0472">Membrane</keyword>
<dbReference type="InterPro" id="IPR000742">
    <property type="entry name" value="EGF"/>
</dbReference>
<feature type="domain" description="Protein kinase" evidence="21">
    <location>
        <begin position="505"/>
        <end position="783"/>
    </location>
</feature>
<reference evidence="23" key="1">
    <citation type="submission" date="2023-07" db="EMBL/GenBank/DDBJ databases">
        <title>A chromosome-level genome assembly of Lolium multiflorum.</title>
        <authorList>
            <person name="Chen Y."/>
            <person name="Copetti D."/>
            <person name="Kolliker R."/>
            <person name="Studer B."/>
        </authorList>
    </citation>
    <scope>NUCLEOTIDE SEQUENCE</scope>
    <source>
        <strain evidence="23">02402/16</strain>
        <tissue evidence="23">Leaf</tissue>
    </source>
</reference>
<evidence type="ECO:0000259" key="21">
    <source>
        <dbReference type="PROSITE" id="PS50011"/>
    </source>
</evidence>
<evidence type="ECO:0000256" key="13">
    <source>
        <dbReference type="ARBA" id="ARBA00023136"/>
    </source>
</evidence>
<comment type="function">
    <text evidence="15">Serine/threonine-protein kinase that may function as a signaling receptor of extracellular matrix component. Binding to pectin may have significance in the control of cell expansion, morphogenesis and development.</text>
</comment>
<evidence type="ECO:0000259" key="22">
    <source>
        <dbReference type="PROSITE" id="PS50026"/>
    </source>
</evidence>
<feature type="binding site" evidence="17">
    <location>
        <position position="534"/>
    </location>
    <ligand>
        <name>ATP</name>
        <dbReference type="ChEBI" id="CHEBI:30616"/>
    </ligand>
</feature>
<dbReference type="EMBL" id="JAUUTY010000002">
    <property type="protein sequence ID" value="KAK1685261.1"/>
    <property type="molecule type" value="Genomic_DNA"/>
</dbReference>
<evidence type="ECO:0000256" key="9">
    <source>
        <dbReference type="ARBA" id="ARBA00022741"/>
    </source>
</evidence>
<dbReference type="SMART" id="SM00179">
    <property type="entry name" value="EGF_CA"/>
    <property type="match status" value="2"/>
</dbReference>
<dbReference type="SMART" id="SM00181">
    <property type="entry name" value="EGF"/>
    <property type="match status" value="3"/>
</dbReference>
<evidence type="ECO:0000313" key="24">
    <source>
        <dbReference type="Proteomes" id="UP001231189"/>
    </source>
</evidence>
<dbReference type="FunFam" id="2.10.25.10:FF:000038">
    <property type="entry name" value="Fibrillin 2"/>
    <property type="match status" value="1"/>
</dbReference>
<feature type="signal peptide" evidence="20">
    <location>
        <begin position="1"/>
        <end position="40"/>
    </location>
</feature>
<keyword evidence="3 16" id="KW-0245">EGF-like domain</keyword>
<dbReference type="FunFam" id="1.10.510.10:FF:000084">
    <property type="entry name" value="Wall-associated receptor kinase 2"/>
    <property type="match status" value="1"/>
</dbReference>
<dbReference type="CDD" id="cd00054">
    <property type="entry name" value="EGF_CA"/>
    <property type="match status" value="1"/>
</dbReference>
<sequence>MAMPCARGSIPGTAAVAGWQLRPLMLFLFLFSVMPHRALSRGFPMERKRNITCNNVPRPFGVRGSSVPGFEVTCSQKNEAMLQIGNHSYKIDDVSVDRGFVIIIAGPIHQVCYDRNGRPTPATGIGNISLKGTPFSFSKRNKLVATGCNYLLVANFGNSIPAGADNLQHTNCFSWCNGTSNALSCLYGVACCEALMPMDAAQEFTLMLEKVSGQVTDDEDDTCSAAFFLDQDDQVFKGGTDGGQRPLKGVLPPAGDHRMILDWAIGLGTCDQAWNYNLELQYCNSMSGCIDAPRGAGYLCKCNAGYGGNPYTTDGCADINECRNFESNNCSILEFCNNTKGGFTCSCPHKSIGDGYRTGTGCTEALNPSGSPMQQPQGLNVCTHPEKNPCINPKSCNDEQGAVVCDCPPGMSGDGQKRGRGCQKHFPLDTALGVGLALVVTVTTTALCYYWAMKRRKVRRKRAELFRKNGGLLLQQRFSAITPQGKNTSAKIFSVEELKTATNNYSESQILGRGGYGTVYKGVLPDETVVAVKKSRVFDESQVEQFVNEITILSQTDHPNVVKLLGCCIETEVPLLVYEFIPNGTLFQHIHNRSAPRFSTWENTLRIAAETAEALAYLHSTSSMPIIHRDIKSSNILLDGNFVAKISDFGASRSVPFDQTHVTTLIQGTIGYLDPEYFQSGLLTEKSDVYSFGVVLAELLTRQKPISVGRPEESCNLAMHMVILFNEERLLKEIEPHILAEAGEEQLYAVAQLSVRCLNMNGQDRPIMKEVASVLDQLRRSFTKEKTIRRKDEPVQENNEQEHLLREASSISSLHYSEGSTQLSMEAEMGASSHTPR</sequence>
<keyword evidence="10" id="KW-0418">Kinase</keyword>
<keyword evidence="14" id="KW-1015">Disulfide bond</keyword>
<evidence type="ECO:0000256" key="2">
    <source>
        <dbReference type="ARBA" id="ARBA00022527"/>
    </source>
</evidence>
<dbReference type="CDD" id="cd14066">
    <property type="entry name" value="STKc_IRAK"/>
    <property type="match status" value="1"/>
</dbReference>
<feature type="region of interest" description="Disordered" evidence="18">
    <location>
        <begin position="791"/>
        <end position="837"/>
    </location>
</feature>
<dbReference type="AlphaFoldDB" id="A0AAD8X0E2"/>
<keyword evidence="9 17" id="KW-0547">Nucleotide-binding</keyword>
<feature type="domain" description="EGF-like" evidence="22">
    <location>
        <begin position="378"/>
        <end position="423"/>
    </location>
</feature>
<dbReference type="PROSITE" id="PS50011">
    <property type="entry name" value="PROTEIN_KINASE_DOM"/>
    <property type="match status" value="1"/>
</dbReference>
<dbReference type="Gene3D" id="2.10.25.10">
    <property type="entry name" value="Laminin"/>
    <property type="match status" value="1"/>
</dbReference>
<dbReference type="PROSITE" id="PS01187">
    <property type="entry name" value="EGF_CA"/>
    <property type="match status" value="1"/>
</dbReference>
<evidence type="ECO:0000256" key="11">
    <source>
        <dbReference type="ARBA" id="ARBA00022840"/>
    </source>
</evidence>
<dbReference type="PROSITE" id="PS00108">
    <property type="entry name" value="PROTEIN_KINASE_ST"/>
    <property type="match status" value="1"/>
</dbReference>
<keyword evidence="4" id="KW-0597">Phosphoprotein</keyword>
<keyword evidence="7 20" id="KW-0732">Signal</keyword>
<feature type="compositionally biased region" description="Polar residues" evidence="18">
    <location>
        <begin position="809"/>
        <end position="824"/>
    </location>
</feature>
<dbReference type="Pfam" id="PF00069">
    <property type="entry name" value="Pkinase"/>
    <property type="match status" value="1"/>
</dbReference>
<comment type="caution">
    <text evidence="16">Lacks conserved residue(s) required for the propagation of feature annotation.</text>
</comment>
<evidence type="ECO:0000256" key="12">
    <source>
        <dbReference type="ARBA" id="ARBA00022989"/>
    </source>
</evidence>
<dbReference type="InterPro" id="IPR000719">
    <property type="entry name" value="Prot_kinase_dom"/>
</dbReference>
<evidence type="ECO:0000256" key="14">
    <source>
        <dbReference type="ARBA" id="ARBA00023157"/>
    </source>
</evidence>
<dbReference type="Gene3D" id="1.10.510.10">
    <property type="entry name" value="Transferase(Phosphotransferase) domain 1"/>
    <property type="match status" value="1"/>
</dbReference>
<name>A0AAD8X0E2_LOLMU</name>
<evidence type="ECO:0000256" key="19">
    <source>
        <dbReference type="SAM" id="Phobius"/>
    </source>
</evidence>
<accession>A0AAD8X0E2</accession>
<evidence type="ECO:0000256" key="18">
    <source>
        <dbReference type="SAM" id="MobiDB-lite"/>
    </source>
</evidence>
<keyword evidence="2" id="KW-0723">Serine/threonine-protein kinase</keyword>
<dbReference type="Proteomes" id="UP001231189">
    <property type="component" value="Unassembled WGS sequence"/>
</dbReference>
<evidence type="ECO:0000256" key="4">
    <source>
        <dbReference type="ARBA" id="ARBA00022553"/>
    </source>
</evidence>
<keyword evidence="5" id="KW-0808">Transferase</keyword>
<evidence type="ECO:0000256" key="1">
    <source>
        <dbReference type="ARBA" id="ARBA00004479"/>
    </source>
</evidence>
<keyword evidence="8" id="KW-0677">Repeat</keyword>
<keyword evidence="24" id="KW-1185">Reference proteome</keyword>
<keyword evidence="6 19" id="KW-0812">Transmembrane</keyword>
<dbReference type="InterPro" id="IPR011009">
    <property type="entry name" value="Kinase-like_dom_sf"/>
</dbReference>
<feature type="chain" id="PRO_5041993274" evidence="20">
    <location>
        <begin position="41"/>
        <end position="837"/>
    </location>
</feature>
<dbReference type="InterPro" id="IPR001881">
    <property type="entry name" value="EGF-like_Ca-bd_dom"/>
</dbReference>
<dbReference type="GO" id="GO:0005524">
    <property type="term" value="F:ATP binding"/>
    <property type="evidence" value="ECO:0007669"/>
    <property type="project" value="UniProtKB-UniRule"/>
</dbReference>